<feature type="transmembrane region" description="Helical" evidence="8">
    <location>
        <begin position="87"/>
        <end position="107"/>
    </location>
</feature>
<name>A0A2U2DK77_9HYPH</name>
<gene>
    <name evidence="10" type="ORF">DEM27_24555</name>
</gene>
<accession>A0A2U2DK77</accession>
<keyword evidence="11" id="KW-1185">Reference proteome</keyword>
<feature type="transmembrane region" description="Helical" evidence="8">
    <location>
        <begin position="114"/>
        <end position="137"/>
    </location>
</feature>
<reference evidence="10 11" key="1">
    <citation type="submission" date="2018-05" db="EMBL/GenBank/DDBJ databases">
        <title>The draft genome of strain NS-104.</title>
        <authorList>
            <person name="Hang P."/>
            <person name="Jiang J."/>
        </authorList>
    </citation>
    <scope>NUCLEOTIDE SEQUENCE [LARGE SCALE GENOMIC DNA]</scope>
    <source>
        <strain evidence="10 11">NS-104</strain>
    </source>
</reference>
<evidence type="ECO:0000313" key="11">
    <source>
        <dbReference type="Proteomes" id="UP000245252"/>
    </source>
</evidence>
<dbReference type="OrthoDB" id="9807047at2"/>
<dbReference type="Pfam" id="PF00528">
    <property type="entry name" value="BPD_transp_1"/>
    <property type="match status" value="1"/>
</dbReference>
<evidence type="ECO:0000256" key="4">
    <source>
        <dbReference type="ARBA" id="ARBA00022475"/>
    </source>
</evidence>
<feature type="transmembrane region" description="Helical" evidence="8">
    <location>
        <begin position="265"/>
        <end position="287"/>
    </location>
</feature>
<dbReference type="InterPro" id="IPR035906">
    <property type="entry name" value="MetI-like_sf"/>
</dbReference>
<comment type="caution">
    <text evidence="10">The sequence shown here is derived from an EMBL/GenBank/DDBJ whole genome shotgun (WGS) entry which is preliminary data.</text>
</comment>
<evidence type="ECO:0000256" key="2">
    <source>
        <dbReference type="ARBA" id="ARBA00007069"/>
    </source>
</evidence>
<dbReference type="PANTHER" id="PTHR42929:SF5">
    <property type="entry name" value="ABC TRANSPORTER PERMEASE PROTEIN"/>
    <property type="match status" value="1"/>
</dbReference>
<dbReference type="GO" id="GO:0005886">
    <property type="term" value="C:plasma membrane"/>
    <property type="evidence" value="ECO:0007669"/>
    <property type="project" value="UniProtKB-SubCell"/>
</dbReference>
<comment type="similarity">
    <text evidence="2">Belongs to the binding-protein-dependent transport system permease family. CysTW subfamily.</text>
</comment>
<evidence type="ECO:0000256" key="7">
    <source>
        <dbReference type="ARBA" id="ARBA00023136"/>
    </source>
</evidence>
<dbReference type="EMBL" id="QFBC01000014">
    <property type="protein sequence ID" value="PWE53712.1"/>
    <property type="molecule type" value="Genomic_DNA"/>
</dbReference>
<dbReference type="PROSITE" id="PS50928">
    <property type="entry name" value="ABC_TM1"/>
    <property type="match status" value="1"/>
</dbReference>
<evidence type="ECO:0000256" key="1">
    <source>
        <dbReference type="ARBA" id="ARBA00004651"/>
    </source>
</evidence>
<feature type="domain" description="ABC transmembrane type-1" evidence="9">
    <location>
        <begin position="79"/>
        <end position="286"/>
    </location>
</feature>
<evidence type="ECO:0000256" key="8">
    <source>
        <dbReference type="RuleBase" id="RU363032"/>
    </source>
</evidence>
<keyword evidence="3 8" id="KW-0813">Transport</keyword>
<feature type="transmembrane region" description="Helical" evidence="8">
    <location>
        <begin position="224"/>
        <end position="245"/>
    </location>
</feature>
<dbReference type="GO" id="GO:0055085">
    <property type="term" value="P:transmembrane transport"/>
    <property type="evidence" value="ECO:0007669"/>
    <property type="project" value="InterPro"/>
</dbReference>
<dbReference type="SUPFAM" id="SSF161098">
    <property type="entry name" value="MetI-like"/>
    <property type="match status" value="1"/>
</dbReference>
<dbReference type="Proteomes" id="UP000245252">
    <property type="component" value="Unassembled WGS sequence"/>
</dbReference>
<dbReference type="RefSeq" id="WP_109460880.1">
    <property type="nucleotide sequence ID" value="NZ_QFBC01000014.1"/>
</dbReference>
<sequence length="299" mass="33007">MKMTVAENGVLASNKFKSKRAHRSLRPSAMWLVMPGVVFLAVAFVVPLLILLSQSFYDEGFTFRYFAMILASPSYLAVVWITLRMAVLATAATMLLAYPVSCYLMLAGPAMRSFIMALIIIPFWTNILVRCYAWMAILQRRGLVNTFLTDQIGLIDRPIEMVYNLPGVLIGMTHYLLPPAILILYSINHNIDLRIVGAARSLGASPSRAFRHVFLPLSMPGIRAATMLVLILSLGFFVIPALLGGLKDMTLATLINVQFTESVDWHFGAAISMVLLVMTLVGIGVYYQALSKTKGGKQP</sequence>
<evidence type="ECO:0000259" key="9">
    <source>
        <dbReference type="PROSITE" id="PS50928"/>
    </source>
</evidence>
<feature type="transmembrane region" description="Helical" evidence="8">
    <location>
        <begin position="29"/>
        <end position="51"/>
    </location>
</feature>
<dbReference type="InterPro" id="IPR000515">
    <property type="entry name" value="MetI-like"/>
</dbReference>
<evidence type="ECO:0000256" key="6">
    <source>
        <dbReference type="ARBA" id="ARBA00022989"/>
    </source>
</evidence>
<evidence type="ECO:0000313" key="10">
    <source>
        <dbReference type="EMBL" id="PWE53712.1"/>
    </source>
</evidence>
<feature type="transmembrane region" description="Helical" evidence="8">
    <location>
        <begin position="163"/>
        <end position="185"/>
    </location>
</feature>
<keyword evidence="6 8" id="KW-1133">Transmembrane helix</keyword>
<comment type="subcellular location">
    <subcellularLocation>
        <location evidence="1 8">Cell membrane</location>
        <topology evidence="1 8">Multi-pass membrane protein</topology>
    </subcellularLocation>
</comment>
<organism evidence="10 11">
    <name type="scientific">Metarhizobium album</name>
    <dbReference type="NCBI Taxonomy" id="2182425"/>
    <lineage>
        <taxon>Bacteria</taxon>
        <taxon>Pseudomonadati</taxon>
        <taxon>Pseudomonadota</taxon>
        <taxon>Alphaproteobacteria</taxon>
        <taxon>Hyphomicrobiales</taxon>
        <taxon>Rhizobiaceae</taxon>
        <taxon>Metarhizobium</taxon>
    </lineage>
</organism>
<dbReference type="CDD" id="cd06261">
    <property type="entry name" value="TM_PBP2"/>
    <property type="match status" value="1"/>
</dbReference>
<evidence type="ECO:0000256" key="5">
    <source>
        <dbReference type="ARBA" id="ARBA00022692"/>
    </source>
</evidence>
<proteinExistence type="inferred from homology"/>
<dbReference type="AlphaFoldDB" id="A0A2U2DK77"/>
<keyword evidence="7 8" id="KW-0472">Membrane</keyword>
<keyword evidence="4" id="KW-1003">Cell membrane</keyword>
<keyword evidence="5 8" id="KW-0812">Transmembrane</keyword>
<feature type="transmembrane region" description="Helical" evidence="8">
    <location>
        <begin position="63"/>
        <end position="81"/>
    </location>
</feature>
<dbReference type="Gene3D" id="1.10.3720.10">
    <property type="entry name" value="MetI-like"/>
    <property type="match status" value="1"/>
</dbReference>
<dbReference type="PANTHER" id="PTHR42929">
    <property type="entry name" value="INNER MEMBRANE ABC TRANSPORTER PERMEASE PROTEIN YDCU-RELATED-RELATED"/>
    <property type="match status" value="1"/>
</dbReference>
<protein>
    <submittedName>
        <fullName evidence="10">ABC transporter permease</fullName>
    </submittedName>
</protein>
<evidence type="ECO:0000256" key="3">
    <source>
        <dbReference type="ARBA" id="ARBA00022448"/>
    </source>
</evidence>